<dbReference type="EMBL" id="BBMR01000015">
    <property type="protein sequence ID" value="GAL22703.1"/>
    <property type="molecule type" value="Genomic_DNA"/>
</dbReference>
<sequence>MHLPEIRVPEFNLNGFDLSGFSLFGTSLSGREFFGFEIPDFEIPEFEVPDFSLGDYVDMDSLTIPAQAVNIPVFEIPNVIGIDWSERLPSFDHHYYLLQENEAGDWGDVMLALGDVNRLMGGGGDDVAIGVGRENIVYTGRGNDIAIMIGAENTWRDDYGENIAVAIGKKNTLHGGFDNDVMLAIGMENTLKGSTGDNFMAAIGNKNSISGDASVAEPNTTAKNVIFALGNENTVRAGFARSTVLTIGVKNDVKTTYLDDYVVSVGVENTVQLHKGKDVAFVMGIDNDIYGDDVDPFGSDNDVIVTAGMRNLVDGGGGNDGLFAGGLFNNVIGGTGDDLIVSMGGGSIVNGGTGNDVIATIGGANTVTGGLGNDFAINMGLANVVSLGEDNDTVLNIGLAGVSMGGDGDDVFLNLGWETFDLLTDSGATIVNNVLGGITDFMGSVVSAFGGDKEDSIASLFSFDDQSISLGNTGNDVFVAGFGSAQVTGGVGSDSYRFTLGSGRFDIYETADDSDINSLFIQRNANQADLSFSLDNLVLSEDQSQLDIVFNNESLGEIGLSGWGDNDVFEVEGLSSLTFADLKLHWDNMSDTAATQLRGFSAFDSAAALQAGAEATVAWLQDGEAGKVDFGSMNEGLTNVVDGIISDMHDAKTKIDNAVSLA</sequence>
<dbReference type="InterPro" id="IPR011049">
    <property type="entry name" value="Serralysin-like_metalloprot_C"/>
</dbReference>
<reference evidence="1 2" key="2">
    <citation type="submission" date="2014-09" db="EMBL/GenBank/DDBJ databases">
        <authorList>
            <consortium name="NBRP consortium"/>
            <person name="Sawabe T."/>
            <person name="Meirelles P."/>
            <person name="Nakanishi M."/>
            <person name="Sayaka M."/>
            <person name="Hattori M."/>
            <person name="Ohkuma M."/>
        </authorList>
    </citation>
    <scope>NUCLEOTIDE SEQUENCE [LARGE SCALE GENOMIC DNA]</scope>
    <source>
        <strain evidence="2">JCM19235</strain>
    </source>
</reference>
<keyword evidence="2" id="KW-1185">Reference proteome</keyword>
<dbReference type="AlphaFoldDB" id="A0A090S7C0"/>
<evidence type="ECO:0000313" key="2">
    <source>
        <dbReference type="Proteomes" id="UP000029228"/>
    </source>
</evidence>
<dbReference type="EC" id="3.1.3.1" evidence="1"/>
<proteinExistence type="predicted"/>
<keyword evidence="1" id="KW-0378">Hydrolase</keyword>
<name>A0A090S7C0_9VIBR</name>
<protein>
    <submittedName>
        <fullName evidence="1">Alkaline phosphatase</fullName>
        <ecNumber evidence="1">3.1.3.1</ecNumber>
    </submittedName>
</protein>
<dbReference type="Proteomes" id="UP000029228">
    <property type="component" value="Unassembled WGS sequence"/>
</dbReference>
<reference evidence="1 2" key="1">
    <citation type="submission" date="2014-09" db="EMBL/GenBank/DDBJ databases">
        <title>Vibrio maritimus JCM 19235. (C45) whole genome shotgun sequence.</title>
        <authorList>
            <person name="Sawabe T."/>
            <person name="Meirelles P."/>
            <person name="Nakanishi M."/>
            <person name="Sayaka M."/>
            <person name="Hattori M."/>
            <person name="Ohkuma M."/>
        </authorList>
    </citation>
    <scope>NUCLEOTIDE SEQUENCE [LARGE SCALE GENOMIC DNA]</scope>
    <source>
        <strain evidence="2">JCM19235</strain>
    </source>
</reference>
<organism evidence="1 2">
    <name type="scientific">Vibrio maritimus</name>
    <dbReference type="NCBI Taxonomy" id="990268"/>
    <lineage>
        <taxon>Bacteria</taxon>
        <taxon>Pseudomonadati</taxon>
        <taxon>Pseudomonadota</taxon>
        <taxon>Gammaproteobacteria</taxon>
        <taxon>Vibrionales</taxon>
        <taxon>Vibrionaceae</taxon>
        <taxon>Vibrio</taxon>
    </lineage>
</organism>
<dbReference type="STRING" id="990268.JCM19235_4661"/>
<dbReference type="SUPFAM" id="SSF51120">
    <property type="entry name" value="beta-Roll"/>
    <property type="match status" value="2"/>
</dbReference>
<evidence type="ECO:0000313" key="1">
    <source>
        <dbReference type="EMBL" id="GAL22703.1"/>
    </source>
</evidence>
<comment type="caution">
    <text evidence="1">The sequence shown here is derived from an EMBL/GenBank/DDBJ whole genome shotgun (WGS) entry which is preliminary data.</text>
</comment>
<dbReference type="PRINTS" id="PR00313">
    <property type="entry name" value="CABNDNGRPT"/>
</dbReference>
<gene>
    <name evidence="1" type="ORF">JCM19235_4661</name>
</gene>
<accession>A0A090S7C0</accession>
<dbReference type="GO" id="GO:0004035">
    <property type="term" value="F:alkaline phosphatase activity"/>
    <property type="evidence" value="ECO:0007669"/>
    <property type="project" value="UniProtKB-EC"/>
</dbReference>